<evidence type="ECO:0000313" key="2">
    <source>
        <dbReference type="EMBL" id="MFC5001999.1"/>
    </source>
</evidence>
<keyword evidence="1" id="KW-0812">Transmembrane</keyword>
<dbReference type="EMBL" id="JBHSIU010000041">
    <property type="protein sequence ID" value="MFC5001999.1"/>
    <property type="molecule type" value="Genomic_DNA"/>
</dbReference>
<feature type="transmembrane region" description="Helical" evidence="1">
    <location>
        <begin position="20"/>
        <end position="44"/>
    </location>
</feature>
<protein>
    <submittedName>
        <fullName evidence="2">SCO6880 family protein</fullName>
    </submittedName>
</protein>
<name>A0ABV9W0V1_9ACTN</name>
<comment type="caution">
    <text evidence="2">The sequence shown here is derived from an EMBL/GenBank/DDBJ whole genome shotgun (WGS) entry which is preliminary data.</text>
</comment>
<evidence type="ECO:0000256" key="1">
    <source>
        <dbReference type="SAM" id="Phobius"/>
    </source>
</evidence>
<dbReference type="RefSeq" id="WP_380119674.1">
    <property type="nucleotide sequence ID" value="NZ_JBHSIU010000041.1"/>
</dbReference>
<dbReference type="NCBIfam" id="NF042935">
    <property type="entry name" value="SCO6880_fam"/>
    <property type="match status" value="1"/>
</dbReference>
<gene>
    <name evidence="2" type="ORF">ACFPIJ_29720</name>
</gene>
<dbReference type="InterPro" id="IPR049978">
    <property type="entry name" value="SCO6880-like"/>
</dbReference>
<organism evidence="2 3">
    <name type="scientific">Dactylosporangium cerinum</name>
    <dbReference type="NCBI Taxonomy" id="1434730"/>
    <lineage>
        <taxon>Bacteria</taxon>
        <taxon>Bacillati</taxon>
        <taxon>Actinomycetota</taxon>
        <taxon>Actinomycetes</taxon>
        <taxon>Micromonosporales</taxon>
        <taxon>Micromonosporaceae</taxon>
        <taxon>Dactylosporangium</taxon>
    </lineage>
</organism>
<reference evidence="3" key="1">
    <citation type="journal article" date="2019" name="Int. J. Syst. Evol. Microbiol.">
        <title>The Global Catalogue of Microorganisms (GCM) 10K type strain sequencing project: providing services to taxonomists for standard genome sequencing and annotation.</title>
        <authorList>
            <consortium name="The Broad Institute Genomics Platform"/>
            <consortium name="The Broad Institute Genome Sequencing Center for Infectious Disease"/>
            <person name="Wu L."/>
            <person name="Ma J."/>
        </authorList>
    </citation>
    <scope>NUCLEOTIDE SEQUENCE [LARGE SCALE GENOMIC DNA]</scope>
    <source>
        <strain evidence="3">CGMCC 4.7152</strain>
    </source>
</reference>
<keyword evidence="1" id="KW-0472">Membrane</keyword>
<accession>A0ABV9W0V1</accession>
<feature type="transmembrane region" description="Helical" evidence="1">
    <location>
        <begin position="50"/>
        <end position="69"/>
    </location>
</feature>
<keyword evidence="3" id="KW-1185">Reference proteome</keyword>
<keyword evidence="1" id="KW-1133">Transmembrane helix</keyword>
<proteinExistence type="predicted"/>
<sequence>MTASEGQVRTYGGWRRSRGIGLMGLGSAQTLMVVIALTVLIISVSVDRTVGMIVAGPALLLIGGTVLRWDGVPLLHGLLQRIRWGWGSARGYTAYRSGVTAAHPHGWQLPGVLAPTTLLSVTDPAGDYGVVWHRRLGTMTVTLRVAATSTWLVDPGQAERWVANWGSWLASLGYLPTVRWIAVTVDTAPALAENLVRAGQAACSYSWRMPPRRSRLRMSRRAILSGSATPAERSCCTSAAPSAICCRG</sequence>
<dbReference type="Proteomes" id="UP001595912">
    <property type="component" value="Unassembled WGS sequence"/>
</dbReference>
<evidence type="ECO:0000313" key="3">
    <source>
        <dbReference type="Proteomes" id="UP001595912"/>
    </source>
</evidence>